<comment type="caution">
    <text evidence="18">The sequence shown here is derived from an EMBL/GenBank/DDBJ whole genome shotgun (WGS) entry which is preliminary data.</text>
</comment>
<keyword evidence="11" id="KW-0449">Lipoprotein</keyword>
<dbReference type="GO" id="GO:0004099">
    <property type="term" value="F:chitin deacetylase activity"/>
    <property type="evidence" value="ECO:0007669"/>
    <property type="project" value="UniProtKB-EC"/>
</dbReference>
<dbReference type="PANTHER" id="PTHR10587">
    <property type="entry name" value="GLYCOSYL TRANSFERASE-RELATED"/>
    <property type="match status" value="1"/>
</dbReference>
<dbReference type="InterPro" id="IPR002509">
    <property type="entry name" value="NODB_dom"/>
</dbReference>
<keyword evidence="19" id="KW-1185">Reference proteome</keyword>
<comment type="subcellular location">
    <subcellularLocation>
        <location evidence="2">Cell membrane</location>
        <topology evidence="2">Lipid-anchor</topology>
        <topology evidence="2">GPI-anchor</topology>
    </subcellularLocation>
</comment>
<dbReference type="AlphaFoldDB" id="A0AA38H332"/>
<sequence length="330" mass="35023">YPATNQIPPDSSIPKAWLDKLASIHLPSDVPVSTGTPLPAYGSRSKSDPAICSFTYECRNPEDLYAPTAGSISFTFDDGVSGGSDSLRNYMAGMGTMGKATHFMIGSYIANDMEKFKSVASAGAHIGVHTWSHNYMTTLTNNQVVAELGWTMQIISDLNGGRVPRFWRPPFGDVDNRVRAIAKGVFGLETVIWNHDTGDWNLDQGNSYTIPSIIAQYTQWLGDKSQGLNVLEHEVRPSQIEVFKTIYPLAQQMGWKVGNVADMWGKPWYQNAATGNGTVTPMSVGAGGASIAAASSSASASASANSTSAASTSRANSTSASSSSTSVSAS</sequence>
<keyword evidence="9" id="KW-0119">Carbohydrate metabolism</keyword>
<evidence type="ECO:0000256" key="13">
    <source>
        <dbReference type="ARBA" id="ARBA00023326"/>
    </source>
</evidence>
<dbReference type="EMBL" id="JAKWFO010000012">
    <property type="protein sequence ID" value="KAI9633097.1"/>
    <property type="molecule type" value="Genomic_DNA"/>
</dbReference>
<accession>A0AA38H332</accession>
<evidence type="ECO:0000256" key="12">
    <source>
        <dbReference type="ARBA" id="ARBA00023316"/>
    </source>
</evidence>
<proteinExistence type="predicted"/>
<keyword evidence="7" id="KW-0472">Membrane</keyword>
<name>A0AA38H332_9TREE</name>
<dbReference type="SUPFAM" id="SSF88713">
    <property type="entry name" value="Glycoside hydrolase/deacetylase"/>
    <property type="match status" value="1"/>
</dbReference>
<keyword evidence="3" id="KW-1003">Cell membrane</keyword>
<dbReference type="Gene3D" id="3.20.20.370">
    <property type="entry name" value="Glycoside hydrolase/deacetylase"/>
    <property type="match status" value="1"/>
</dbReference>
<evidence type="ECO:0000256" key="1">
    <source>
        <dbReference type="ARBA" id="ARBA00001941"/>
    </source>
</evidence>
<dbReference type="GeneID" id="77728232"/>
<reference evidence="18" key="1">
    <citation type="journal article" date="2022" name="G3 (Bethesda)">
        <title>High quality genome of the basidiomycete yeast Dioszegia hungarica PDD-24b-2 isolated from cloud water.</title>
        <authorList>
            <person name="Jarrige D."/>
            <person name="Haridas S."/>
            <person name="Bleykasten-Grosshans C."/>
            <person name="Joly M."/>
            <person name="Nadalig T."/>
            <person name="Sancelme M."/>
            <person name="Vuilleumier S."/>
            <person name="Grigoriev I.V."/>
            <person name="Amato P."/>
            <person name="Bringel F."/>
        </authorList>
    </citation>
    <scope>NUCLEOTIDE SEQUENCE</scope>
    <source>
        <strain evidence="18">PDD-24b-2</strain>
    </source>
</reference>
<evidence type="ECO:0000256" key="14">
    <source>
        <dbReference type="ARBA" id="ARBA00024056"/>
    </source>
</evidence>
<dbReference type="GO" id="GO:0071555">
    <property type="term" value="P:cell wall organization"/>
    <property type="evidence" value="ECO:0007669"/>
    <property type="project" value="UniProtKB-KW"/>
</dbReference>
<dbReference type="InterPro" id="IPR050248">
    <property type="entry name" value="Polysacc_deacetylase_ArnD"/>
</dbReference>
<protein>
    <recommendedName>
        <fullName evidence="14">chitin deacetylase</fullName>
        <ecNumber evidence="14">3.5.1.41</ecNumber>
    </recommendedName>
</protein>
<evidence type="ECO:0000256" key="7">
    <source>
        <dbReference type="ARBA" id="ARBA00023136"/>
    </source>
</evidence>
<evidence type="ECO:0000313" key="18">
    <source>
        <dbReference type="EMBL" id="KAI9633097.1"/>
    </source>
</evidence>
<evidence type="ECO:0000256" key="15">
    <source>
        <dbReference type="ARBA" id="ARBA00048494"/>
    </source>
</evidence>
<feature type="region of interest" description="Disordered" evidence="16">
    <location>
        <begin position="302"/>
        <end position="330"/>
    </location>
</feature>
<evidence type="ECO:0000259" key="17">
    <source>
        <dbReference type="PROSITE" id="PS51677"/>
    </source>
</evidence>
<feature type="non-terminal residue" evidence="18">
    <location>
        <position position="330"/>
    </location>
</feature>
<evidence type="ECO:0000256" key="5">
    <source>
        <dbReference type="ARBA" id="ARBA00022729"/>
    </source>
</evidence>
<comment type="cofactor">
    <cofactor evidence="1">
        <name>Co(2+)</name>
        <dbReference type="ChEBI" id="CHEBI:48828"/>
    </cofactor>
</comment>
<dbReference type="EC" id="3.5.1.41" evidence="14"/>
<keyword evidence="13" id="KW-0624">Polysaccharide degradation</keyword>
<evidence type="ECO:0000256" key="8">
    <source>
        <dbReference type="ARBA" id="ARBA00023180"/>
    </source>
</evidence>
<evidence type="ECO:0000256" key="6">
    <source>
        <dbReference type="ARBA" id="ARBA00023024"/>
    </source>
</evidence>
<dbReference type="PANTHER" id="PTHR10587:SF135">
    <property type="entry name" value="CHITIN DEACETYLASE 3"/>
    <property type="match status" value="1"/>
</dbReference>
<dbReference type="PROSITE" id="PS51677">
    <property type="entry name" value="NODB"/>
    <property type="match status" value="1"/>
</dbReference>
<dbReference type="Proteomes" id="UP001164286">
    <property type="component" value="Unassembled WGS sequence"/>
</dbReference>
<evidence type="ECO:0000256" key="3">
    <source>
        <dbReference type="ARBA" id="ARBA00022475"/>
    </source>
</evidence>
<comment type="catalytic activity">
    <reaction evidence="15">
        <text>[(1-&gt;4)-N-acetyl-beta-D-glucosaminyl](n) + n H2O = chitosan + n acetate</text>
        <dbReference type="Rhea" id="RHEA:10464"/>
        <dbReference type="Rhea" id="RHEA-COMP:9593"/>
        <dbReference type="Rhea" id="RHEA-COMP:9597"/>
        <dbReference type="ChEBI" id="CHEBI:15377"/>
        <dbReference type="ChEBI" id="CHEBI:17029"/>
        <dbReference type="ChEBI" id="CHEBI:30089"/>
        <dbReference type="ChEBI" id="CHEBI:57704"/>
        <dbReference type="EC" id="3.5.1.41"/>
    </reaction>
    <physiologicalReaction direction="left-to-right" evidence="15">
        <dbReference type="Rhea" id="RHEA:10465"/>
    </physiologicalReaction>
</comment>
<keyword evidence="12" id="KW-0961">Cell wall biogenesis/degradation</keyword>
<dbReference type="GO" id="GO:0009272">
    <property type="term" value="P:fungal-type cell wall biogenesis"/>
    <property type="evidence" value="ECO:0007669"/>
    <property type="project" value="UniProtKB-ARBA"/>
</dbReference>
<evidence type="ECO:0000256" key="9">
    <source>
        <dbReference type="ARBA" id="ARBA00023277"/>
    </source>
</evidence>
<keyword evidence="8" id="KW-0325">Glycoprotein</keyword>
<keyword evidence="6" id="KW-0146">Chitin degradation</keyword>
<dbReference type="Pfam" id="PF01522">
    <property type="entry name" value="Polysacc_deac_1"/>
    <property type="match status" value="1"/>
</dbReference>
<dbReference type="GO" id="GO:0098552">
    <property type="term" value="C:side of membrane"/>
    <property type="evidence" value="ECO:0007669"/>
    <property type="project" value="UniProtKB-KW"/>
</dbReference>
<evidence type="ECO:0000256" key="11">
    <source>
        <dbReference type="ARBA" id="ARBA00023288"/>
    </source>
</evidence>
<evidence type="ECO:0000313" key="19">
    <source>
        <dbReference type="Proteomes" id="UP001164286"/>
    </source>
</evidence>
<evidence type="ECO:0000256" key="16">
    <source>
        <dbReference type="SAM" id="MobiDB-lite"/>
    </source>
</evidence>
<dbReference type="GO" id="GO:0006032">
    <property type="term" value="P:chitin catabolic process"/>
    <property type="evidence" value="ECO:0007669"/>
    <property type="project" value="UniProtKB-KW"/>
</dbReference>
<feature type="non-terminal residue" evidence="18">
    <location>
        <position position="1"/>
    </location>
</feature>
<gene>
    <name evidence="18" type="ORF">MKK02DRAFT_3485</name>
</gene>
<evidence type="ECO:0000256" key="2">
    <source>
        <dbReference type="ARBA" id="ARBA00004609"/>
    </source>
</evidence>
<dbReference type="InterPro" id="IPR011330">
    <property type="entry name" value="Glyco_hydro/deAcase_b/a-brl"/>
</dbReference>
<evidence type="ECO:0000256" key="4">
    <source>
        <dbReference type="ARBA" id="ARBA00022622"/>
    </source>
</evidence>
<feature type="domain" description="NodB homology" evidence="17">
    <location>
        <begin position="70"/>
        <end position="258"/>
    </location>
</feature>
<dbReference type="GO" id="GO:0000272">
    <property type="term" value="P:polysaccharide catabolic process"/>
    <property type="evidence" value="ECO:0007669"/>
    <property type="project" value="UniProtKB-KW"/>
</dbReference>
<dbReference type="GO" id="GO:0005886">
    <property type="term" value="C:plasma membrane"/>
    <property type="evidence" value="ECO:0007669"/>
    <property type="project" value="UniProtKB-SubCell"/>
</dbReference>
<dbReference type="RefSeq" id="XP_052942874.1">
    <property type="nucleotide sequence ID" value="XM_053089027.1"/>
</dbReference>
<evidence type="ECO:0000256" key="10">
    <source>
        <dbReference type="ARBA" id="ARBA00023285"/>
    </source>
</evidence>
<organism evidence="18 19">
    <name type="scientific">Dioszegia hungarica</name>
    <dbReference type="NCBI Taxonomy" id="4972"/>
    <lineage>
        <taxon>Eukaryota</taxon>
        <taxon>Fungi</taxon>
        <taxon>Dikarya</taxon>
        <taxon>Basidiomycota</taxon>
        <taxon>Agaricomycotina</taxon>
        <taxon>Tremellomycetes</taxon>
        <taxon>Tremellales</taxon>
        <taxon>Bulleribasidiaceae</taxon>
        <taxon>Dioszegia</taxon>
    </lineage>
</organism>
<keyword evidence="4" id="KW-0336">GPI-anchor</keyword>
<keyword evidence="10" id="KW-0170">Cobalt</keyword>
<keyword evidence="5" id="KW-0732">Signal</keyword>